<sequence length="87" mass="9266">MRVELLTSPGCPNAAEARRLLAECLFEVGIADDVVVERVGAYPSPSVLVDGVDVMRPGTELAADACRLDLPTRNRVLAALRSATRST</sequence>
<gene>
    <name evidence="1" type="ORF">BTO20_20575</name>
</gene>
<name>A0A1Y0C5X5_9MYCO</name>
<dbReference type="AlphaFoldDB" id="A0A1Y0C5X5"/>
<organism evidence="1 2">
    <name type="scientific">Mycobacterium dioxanotrophicus</name>
    <dbReference type="NCBI Taxonomy" id="482462"/>
    <lineage>
        <taxon>Bacteria</taxon>
        <taxon>Bacillati</taxon>
        <taxon>Actinomycetota</taxon>
        <taxon>Actinomycetes</taxon>
        <taxon>Mycobacteriales</taxon>
        <taxon>Mycobacteriaceae</taxon>
        <taxon>Mycobacterium</taxon>
    </lineage>
</organism>
<accession>A0A1Y0C5X5</accession>
<evidence type="ECO:0000313" key="2">
    <source>
        <dbReference type="Proteomes" id="UP000195331"/>
    </source>
</evidence>
<dbReference type="Proteomes" id="UP000195331">
    <property type="component" value="Chromosome"/>
</dbReference>
<reference evidence="1 2" key="1">
    <citation type="submission" date="2017-04" db="EMBL/GenBank/DDBJ databases">
        <title>Whole Genome Sequence of 1,4-Dioxane Degrading Bacterium Mycobacterium dioxanotrophicus PH-06.</title>
        <authorList>
            <person name="He Y."/>
        </authorList>
    </citation>
    <scope>NUCLEOTIDE SEQUENCE [LARGE SCALE GENOMIC DNA]</scope>
    <source>
        <strain evidence="1 2">PH-06</strain>
    </source>
</reference>
<dbReference type="KEGG" id="mdx:BTO20_20575"/>
<dbReference type="EMBL" id="CP020809">
    <property type="protein sequence ID" value="ART70613.1"/>
    <property type="molecule type" value="Genomic_DNA"/>
</dbReference>
<keyword evidence="1" id="KW-0456">Lyase</keyword>
<dbReference type="GO" id="GO:0016829">
    <property type="term" value="F:lyase activity"/>
    <property type="evidence" value="ECO:0007669"/>
    <property type="project" value="UniProtKB-KW"/>
</dbReference>
<proteinExistence type="predicted"/>
<evidence type="ECO:0000313" key="1">
    <source>
        <dbReference type="EMBL" id="ART70613.1"/>
    </source>
</evidence>
<protein>
    <submittedName>
        <fullName evidence="1">Alkylmercury lyase</fullName>
    </submittedName>
</protein>
<keyword evidence="2" id="KW-1185">Reference proteome</keyword>